<organism evidence="1 2">
    <name type="scientific">Peronospora belbahrii</name>
    <dbReference type="NCBI Taxonomy" id="622444"/>
    <lineage>
        <taxon>Eukaryota</taxon>
        <taxon>Sar</taxon>
        <taxon>Stramenopiles</taxon>
        <taxon>Oomycota</taxon>
        <taxon>Peronosporomycetes</taxon>
        <taxon>Peronosporales</taxon>
        <taxon>Peronosporaceae</taxon>
        <taxon>Peronospora</taxon>
    </lineage>
</organism>
<sequence length="204" mass="23353">MITGYEPNFGFANGRRLVPASAAPCREMNVREPAVVVDAQAHERGASTDDRVLTMLQALETSQMQVDEEERLPGAIDADVNALELDRGMGGTSMHRTHLATTRRDQHANECAWRNQGSRSLNRLGRNEAADNSKLGNKYYSMRRRRLMSISTCQRLQCFQRRSNKCQCARRKRQRNLAIQKFDRSKLYQGLGSGFSDWRRTFLR</sequence>
<reference evidence="1" key="1">
    <citation type="submission" date="2021-11" db="EMBL/GenBank/DDBJ databases">
        <authorList>
            <person name="Islam A."/>
            <person name="Islam S."/>
            <person name="Flora M.S."/>
            <person name="Rahman M."/>
            <person name="Ziaur R.M."/>
            <person name="Epstein J.H."/>
            <person name="Hassan M."/>
            <person name="Klassen M."/>
            <person name="Woodard K."/>
            <person name="Webb A."/>
            <person name="Webby R.J."/>
            <person name="El Zowalaty M.E."/>
        </authorList>
    </citation>
    <scope>NUCLEOTIDE SEQUENCE</scope>
    <source>
        <strain evidence="1">Pbs3</strain>
    </source>
</reference>
<dbReference type="AlphaFoldDB" id="A0AAU9LBT4"/>
<dbReference type="EMBL" id="CAKKTJ010000337">
    <property type="protein sequence ID" value="CAH0483068.1"/>
    <property type="molecule type" value="Genomic_DNA"/>
</dbReference>
<protein>
    <submittedName>
        <fullName evidence="1">Uncharacterized protein</fullName>
    </submittedName>
</protein>
<comment type="caution">
    <text evidence="1">The sequence shown here is derived from an EMBL/GenBank/DDBJ whole genome shotgun (WGS) entry which is preliminary data.</text>
</comment>
<evidence type="ECO:0000313" key="1">
    <source>
        <dbReference type="EMBL" id="CAH0483068.1"/>
    </source>
</evidence>
<gene>
    <name evidence="1" type="ORF">PBS003_LOCUS9642</name>
</gene>
<accession>A0AAU9LBT4</accession>
<dbReference type="Proteomes" id="UP001160483">
    <property type="component" value="Unassembled WGS sequence"/>
</dbReference>
<name>A0AAU9LBT4_9STRA</name>
<evidence type="ECO:0000313" key="2">
    <source>
        <dbReference type="Proteomes" id="UP001160483"/>
    </source>
</evidence>
<proteinExistence type="predicted"/>